<dbReference type="eggNOG" id="ENOG5032EAT">
    <property type="taxonomic scope" value="Bacteria"/>
</dbReference>
<dbReference type="Proteomes" id="UP000051984">
    <property type="component" value="Unassembled WGS sequence"/>
</dbReference>
<evidence type="ECO:0000313" key="1">
    <source>
        <dbReference type="EMBL" id="KRK12089.1"/>
    </source>
</evidence>
<gene>
    <name evidence="1" type="ORF">FD51_GL000498</name>
</gene>
<organism evidence="1 2">
    <name type="scientific">Lacticaseibacillus zeae DSM 20178 = KCTC 3804</name>
    <dbReference type="NCBI Taxonomy" id="1423816"/>
    <lineage>
        <taxon>Bacteria</taxon>
        <taxon>Bacillati</taxon>
        <taxon>Bacillota</taxon>
        <taxon>Bacilli</taxon>
        <taxon>Lactobacillales</taxon>
        <taxon>Lactobacillaceae</taxon>
        <taxon>Lacticaseibacillus</taxon>
    </lineage>
</organism>
<dbReference type="EMBL" id="AZCT01000010">
    <property type="protein sequence ID" value="KRK12089.1"/>
    <property type="molecule type" value="Genomic_DNA"/>
</dbReference>
<reference evidence="1 2" key="1">
    <citation type="journal article" date="2015" name="Genome Announc.">
        <title>Expanding the biotechnology potential of lactobacilli through comparative genomics of 213 strains and associated genera.</title>
        <authorList>
            <person name="Sun Z."/>
            <person name="Harris H.M."/>
            <person name="McCann A."/>
            <person name="Guo C."/>
            <person name="Argimon S."/>
            <person name="Zhang W."/>
            <person name="Yang X."/>
            <person name="Jeffery I.B."/>
            <person name="Cooney J.C."/>
            <person name="Kagawa T.F."/>
            <person name="Liu W."/>
            <person name="Song Y."/>
            <person name="Salvetti E."/>
            <person name="Wrobel A."/>
            <person name="Rasinkangas P."/>
            <person name="Parkhill J."/>
            <person name="Rea M.C."/>
            <person name="O'Sullivan O."/>
            <person name="Ritari J."/>
            <person name="Douillard F.P."/>
            <person name="Paul Ross R."/>
            <person name="Yang R."/>
            <person name="Briner A.E."/>
            <person name="Felis G.E."/>
            <person name="de Vos W.M."/>
            <person name="Barrangou R."/>
            <person name="Klaenhammer T.R."/>
            <person name="Caufield P.W."/>
            <person name="Cui Y."/>
            <person name="Zhang H."/>
            <person name="O'Toole P.W."/>
        </authorList>
    </citation>
    <scope>NUCLEOTIDE SEQUENCE [LARGE SCALE GENOMIC DNA]</scope>
    <source>
        <strain evidence="1 2">DSM 20178</strain>
    </source>
</reference>
<comment type="caution">
    <text evidence="1">The sequence shown here is derived from an EMBL/GenBank/DDBJ whole genome shotgun (WGS) entry which is preliminary data.</text>
</comment>
<sequence length="137" mass="14880">MLMQAHFYPELPVYQDTQIGALKAIALKLTNDYDFDYQEVLSSLLASAAETTQTMGDQVVLTYGHVSKMSEPLVIGFDFGKPLPWAGNHQISGAVVLLVPVDTDDMTIQKWLTDIATSNDPSQGLESMTQTATAAIA</sequence>
<name>A0A0R1ES39_LACZE</name>
<dbReference type="AlphaFoldDB" id="A0A0R1ES39"/>
<accession>A0A0R1ES39</accession>
<evidence type="ECO:0000313" key="2">
    <source>
        <dbReference type="Proteomes" id="UP000051984"/>
    </source>
</evidence>
<dbReference type="RefSeq" id="WP_010492048.1">
    <property type="nucleotide sequence ID" value="NZ_AZCT01000010.1"/>
</dbReference>
<protein>
    <submittedName>
        <fullName evidence="1">Uncharacterized protein</fullName>
    </submittedName>
</protein>
<dbReference type="PATRIC" id="fig|1423816.3.peg.500"/>
<proteinExistence type="predicted"/>